<dbReference type="InterPro" id="IPR052026">
    <property type="entry name" value="ExeA_AAA_ATPase_DNA-bind"/>
</dbReference>
<sequence length="292" mass="32381">MTTLTDPPEESRQPASSPAYHYLGLQGARAILTRASEETYANLVTTLRADAGRGAIMCVHGGVGLGKTFAVNSHLDELAPHTTLRIKLSSSKIQALREALHKKLDLPGQAPANSTRSETMIREALSQTSRVLVVDEAQWLDTRAFEFLRELWDHDDTRLAVILVGAETCYQKIKNRPALDSRILIWQRYTPLTPTEVLTAIPQYHPLWADVPADDLLWIDDLACHGNFRQWAKITYLLHEVGGGQNAGTPTPARLDSSGSDPTAAALPHLAYSRDLVRAVFSRLDPTQRFRN</sequence>
<dbReference type="Proteomes" id="UP000442990">
    <property type="component" value="Unassembled WGS sequence"/>
</dbReference>
<dbReference type="InterPro" id="IPR049945">
    <property type="entry name" value="AAA_22"/>
</dbReference>
<dbReference type="InterPro" id="IPR027417">
    <property type="entry name" value="P-loop_NTPase"/>
</dbReference>
<feature type="domain" description="ORC1/DEAH AAA+ ATPase" evidence="1">
    <location>
        <begin position="55"/>
        <end position="171"/>
    </location>
</feature>
<dbReference type="Gene3D" id="3.40.50.300">
    <property type="entry name" value="P-loop containing nucleotide triphosphate hydrolases"/>
    <property type="match status" value="1"/>
</dbReference>
<protein>
    <submittedName>
        <fullName evidence="2">ATP-binding protein</fullName>
    </submittedName>
</protein>
<dbReference type="GO" id="GO:0005524">
    <property type="term" value="F:ATP binding"/>
    <property type="evidence" value="ECO:0007669"/>
    <property type="project" value="UniProtKB-KW"/>
</dbReference>
<proteinExistence type="predicted"/>
<dbReference type="PANTHER" id="PTHR35894:SF5">
    <property type="entry name" value="MU-LIKE PROPHAGE FLUMU DNA TRANSPOSITION PROTEIN B"/>
    <property type="match status" value="1"/>
</dbReference>
<evidence type="ECO:0000313" key="3">
    <source>
        <dbReference type="Proteomes" id="UP000442990"/>
    </source>
</evidence>
<dbReference type="SUPFAM" id="SSF52540">
    <property type="entry name" value="P-loop containing nucleoside triphosphate hydrolases"/>
    <property type="match status" value="1"/>
</dbReference>
<reference evidence="2 3" key="1">
    <citation type="submission" date="2019-09" db="EMBL/GenBank/DDBJ databases">
        <title>Isolation and identification of active actinomycetes.</title>
        <authorList>
            <person name="Yu Z."/>
            <person name="Han C."/>
            <person name="Yu B."/>
        </authorList>
    </citation>
    <scope>NUCLEOTIDE SEQUENCE [LARGE SCALE GENOMIC DNA]</scope>
    <source>
        <strain evidence="2 3">NEAU-H2</strain>
    </source>
</reference>
<evidence type="ECO:0000313" key="2">
    <source>
        <dbReference type="EMBL" id="KAB1987463.1"/>
    </source>
</evidence>
<evidence type="ECO:0000259" key="1">
    <source>
        <dbReference type="Pfam" id="PF13401"/>
    </source>
</evidence>
<name>A0A7J5DF06_9ACTN</name>
<dbReference type="GO" id="GO:0016887">
    <property type="term" value="F:ATP hydrolysis activity"/>
    <property type="evidence" value="ECO:0007669"/>
    <property type="project" value="InterPro"/>
</dbReference>
<keyword evidence="3" id="KW-1185">Reference proteome</keyword>
<accession>A0A7J5DF06</accession>
<organism evidence="2 3">
    <name type="scientific">Streptomyces triticiradicis</name>
    <dbReference type="NCBI Taxonomy" id="2651189"/>
    <lineage>
        <taxon>Bacteria</taxon>
        <taxon>Bacillati</taxon>
        <taxon>Actinomycetota</taxon>
        <taxon>Actinomycetes</taxon>
        <taxon>Kitasatosporales</taxon>
        <taxon>Streptomycetaceae</taxon>
        <taxon>Streptomyces</taxon>
    </lineage>
</organism>
<dbReference type="AlphaFoldDB" id="A0A7J5DF06"/>
<dbReference type="RefSeq" id="WP_151470216.1">
    <property type="nucleotide sequence ID" value="NZ_WBKG01000013.1"/>
</dbReference>
<gene>
    <name evidence="2" type="ORF">F8144_17205</name>
</gene>
<dbReference type="EMBL" id="WBKG01000013">
    <property type="protein sequence ID" value="KAB1987463.1"/>
    <property type="molecule type" value="Genomic_DNA"/>
</dbReference>
<dbReference type="Pfam" id="PF13401">
    <property type="entry name" value="AAA_22"/>
    <property type="match status" value="1"/>
</dbReference>
<keyword evidence="2" id="KW-0547">Nucleotide-binding</keyword>
<comment type="caution">
    <text evidence="2">The sequence shown here is derived from an EMBL/GenBank/DDBJ whole genome shotgun (WGS) entry which is preliminary data.</text>
</comment>
<keyword evidence="2" id="KW-0067">ATP-binding</keyword>
<dbReference type="PANTHER" id="PTHR35894">
    <property type="entry name" value="GENERAL SECRETION PATHWAY PROTEIN A-RELATED"/>
    <property type="match status" value="1"/>
</dbReference>